<dbReference type="AlphaFoldDB" id="A0A6N2JY61"/>
<evidence type="ECO:0000256" key="1">
    <source>
        <dbReference type="SAM" id="Phobius"/>
    </source>
</evidence>
<keyword evidence="1" id="KW-0812">Transmembrane</keyword>
<name>A0A6N2JY61_SALVM</name>
<feature type="transmembrane region" description="Helical" evidence="1">
    <location>
        <begin position="35"/>
        <end position="55"/>
    </location>
</feature>
<sequence length="64" mass="7646">MIDDRRLDRPRNSNFFISITESVFNTWVFSCYDVIFQAMLVVVHTSVSVLTWHYWHLVMLVPVI</sequence>
<evidence type="ECO:0000313" key="2">
    <source>
        <dbReference type="EMBL" id="VFU20682.1"/>
    </source>
</evidence>
<gene>
    <name evidence="2" type="ORF">SVIM_LOCUS7503</name>
</gene>
<organism evidence="2">
    <name type="scientific">Salix viminalis</name>
    <name type="common">Common osier</name>
    <name type="synonym">Basket willow</name>
    <dbReference type="NCBI Taxonomy" id="40686"/>
    <lineage>
        <taxon>Eukaryota</taxon>
        <taxon>Viridiplantae</taxon>
        <taxon>Streptophyta</taxon>
        <taxon>Embryophyta</taxon>
        <taxon>Tracheophyta</taxon>
        <taxon>Spermatophyta</taxon>
        <taxon>Magnoliopsida</taxon>
        <taxon>eudicotyledons</taxon>
        <taxon>Gunneridae</taxon>
        <taxon>Pentapetalae</taxon>
        <taxon>rosids</taxon>
        <taxon>fabids</taxon>
        <taxon>Malpighiales</taxon>
        <taxon>Salicaceae</taxon>
        <taxon>Saliceae</taxon>
        <taxon>Salix</taxon>
    </lineage>
</organism>
<keyword evidence="1" id="KW-0472">Membrane</keyword>
<proteinExistence type="predicted"/>
<keyword evidence="1" id="KW-1133">Transmembrane helix</keyword>
<accession>A0A6N2JY61</accession>
<protein>
    <submittedName>
        <fullName evidence="2">Uncharacterized protein</fullName>
    </submittedName>
</protein>
<reference evidence="2" key="1">
    <citation type="submission" date="2019-03" db="EMBL/GenBank/DDBJ databases">
        <authorList>
            <person name="Mank J."/>
            <person name="Almeida P."/>
        </authorList>
    </citation>
    <scope>NUCLEOTIDE SEQUENCE</scope>
    <source>
        <strain evidence="2">78183</strain>
    </source>
</reference>
<dbReference type="EMBL" id="CAADRP010000001">
    <property type="protein sequence ID" value="VFU20682.1"/>
    <property type="molecule type" value="Genomic_DNA"/>
</dbReference>